<dbReference type="PANTHER" id="PTHR43280">
    <property type="entry name" value="ARAC-FAMILY TRANSCRIPTIONAL REGULATOR"/>
    <property type="match status" value="1"/>
</dbReference>
<dbReference type="PROSITE" id="PS00041">
    <property type="entry name" value="HTH_ARAC_FAMILY_1"/>
    <property type="match status" value="1"/>
</dbReference>
<dbReference type="EMBL" id="JAOQIO010000084">
    <property type="protein sequence ID" value="MCU6794460.1"/>
    <property type="molecule type" value="Genomic_DNA"/>
</dbReference>
<dbReference type="PANTHER" id="PTHR43280:SF2">
    <property type="entry name" value="HTH-TYPE TRANSCRIPTIONAL REGULATOR EXSA"/>
    <property type="match status" value="1"/>
</dbReference>
<evidence type="ECO:0000256" key="2">
    <source>
        <dbReference type="ARBA" id="ARBA00023125"/>
    </source>
</evidence>
<evidence type="ECO:0000313" key="6">
    <source>
        <dbReference type="Proteomes" id="UP001652445"/>
    </source>
</evidence>
<dbReference type="Gene3D" id="1.10.10.60">
    <property type="entry name" value="Homeodomain-like"/>
    <property type="match status" value="2"/>
</dbReference>
<gene>
    <name evidence="5" type="ORF">OB236_20335</name>
</gene>
<proteinExistence type="predicted"/>
<evidence type="ECO:0000256" key="3">
    <source>
        <dbReference type="ARBA" id="ARBA00023163"/>
    </source>
</evidence>
<organism evidence="5 6">
    <name type="scientific">Paenibacillus baimaensis</name>
    <dbReference type="NCBI Taxonomy" id="2982185"/>
    <lineage>
        <taxon>Bacteria</taxon>
        <taxon>Bacillati</taxon>
        <taxon>Bacillota</taxon>
        <taxon>Bacilli</taxon>
        <taxon>Bacillales</taxon>
        <taxon>Paenibacillaceae</taxon>
        <taxon>Paenibacillus</taxon>
    </lineage>
</organism>
<dbReference type="InterPro" id="IPR009057">
    <property type="entry name" value="Homeodomain-like_sf"/>
</dbReference>
<dbReference type="Proteomes" id="UP001652445">
    <property type="component" value="Unassembled WGS sequence"/>
</dbReference>
<comment type="caution">
    <text evidence="5">The sequence shown here is derived from an EMBL/GenBank/DDBJ whole genome shotgun (WGS) entry which is preliminary data.</text>
</comment>
<keyword evidence="6" id="KW-1185">Reference proteome</keyword>
<accession>A0ABT2UII6</accession>
<dbReference type="SUPFAM" id="SSF46689">
    <property type="entry name" value="Homeodomain-like"/>
    <property type="match status" value="2"/>
</dbReference>
<evidence type="ECO:0000313" key="5">
    <source>
        <dbReference type="EMBL" id="MCU6794460.1"/>
    </source>
</evidence>
<dbReference type="SMART" id="SM00342">
    <property type="entry name" value="HTH_ARAC"/>
    <property type="match status" value="1"/>
</dbReference>
<evidence type="ECO:0000259" key="4">
    <source>
        <dbReference type="PROSITE" id="PS01124"/>
    </source>
</evidence>
<keyword evidence="1" id="KW-0805">Transcription regulation</keyword>
<protein>
    <submittedName>
        <fullName evidence="5">AraC family transcriptional regulator</fullName>
    </submittedName>
</protein>
<sequence length="258" mass="29153">MLQNLINVDGYVYAGPQPGFQLPEDIYSNHVILGVEKGAFDFDVGELNGHAVFGDIVICPPNVVLKRRTPNEITFHMIRFTVPEEVEDSFLRPPVGKITIHDVARLSSTYTYLRKTELKYGVSSPILNHLVADLLFLCDVEKKSTFNRKKQIDPSMQKAAGIIHKNVFGELSMHEIASSLGIKQPQFTRRFQAAYGVAPLEFVTRLRLEEAKRLLLETDDTMESIAIQCGYENGSYLSRIFSSKIGTNPSSFRQHYRV</sequence>
<keyword evidence="2" id="KW-0238">DNA-binding</keyword>
<dbReference type="InterPro" id="IPR018060">
    <property type="entry name" value="HTH_AraC"/>
</dbReference>
<feature type="domain" description="HTH araC/xylS-type" evidence="4">
    <location>
        <begin position="157"/>
        <end position="255"/>
    </location>
</feature>
<dbReference type="InterPro" id="IPR018062">
    <property type="entry name" value="HTH_AraC-typ_CS"/>
</dbReference>
<reference evidence="5 6" key="1">
    <citation type="submission" date="2022-09" db="EMBL/GenBank/DDBJ databases">
        <authorList>
            <person name="Han X.L."/>
            <person name="Wang Q."/>
            <person name="Lu T."/>
        </authorList>
    </citation>
    <scope>NUCLEOTIDE SEQUENCE [LARGE SCALE GENOMIC DNA]</scope>
    <source>
        <strain evidence="5 6">WQ 127069</strain>
    </source>
</reference>
<name>A0ABT2UII6_9BACL</name>
<evidence type="ECO:0000256" key="1">
    <source>
        <dbReference type="ARBA" id="ARBA00023015"/>
    </source>
</evidence>
<dbReference type="Pfam" id="PF12833">
    <property type="entry name" value="HTH_18"/>
    <property type="match status" value="1"/>
</dbReference>
<dbReference type="PROSITE" id="PS01124">
    <property type="entry name" value="HTH_ARAC_FAMILY_2"/>
    <property type="match status" value="1"/>
</dbReference>
<keyword evidence="3" id="KW-0804">Transcription</keyword>
<dbReference type="RefSeq" id="WP_076228916.1">
    <property type="nucleotide sequence ID" value="NZ_JAOQIO010000084.1"/>
</dbReference>